<evidence type="ECO:0000313" key="2">
    <source>
        <dbReference type="EMBL" id="KAL1123944.1"/>
    </source>
</evidence>
<keyword evidence="3" id="KW-1185">Reference proteome</keyword>
<reference evidence="2 3" key="1">
    <citation type="submission" date="2024-07" db="EMBL/GenBank/DDBJ databases">
        <title>Chromosome-level genome assembly of the water stick insect Ranatra chinensis (Heteroptera: Nepidae).</title>
        <authorList>
            <person name="Liu X."/>
        </authorList>
    </citation>
    <scope>NUCLEOTIDE SEQUENCE [LARGE SCALE GENOMIC DNA]</scope>
    <source>
        <strain evidence="2">Cailab_2021Rc</strain>
        <tissue evidence="2">Muscle</tissue>
    </source>
</reference>
<dbReference type="InterPro" id="IPR038792">
    <property type="entry name" value="CFAP97D1/2"/>
</dbReference>
<dbReference type="PANTHER" id="PTHR33768:SF3">
    <property type="entry name" value="MIP11318P"/>
    <property type="match status" value="1"/>
</dbReference>
<sequence>MISRRENLLVRPWQERRYIYHRKKVLSALPAIDVSPPPVRCHVACKMKKLQKEAERCAQIVEDNFTLLQHLRTISNTSRVDNTWLQVPPNFLHRVGIYHPKVGKRRVKDATDITKMTEPKTRKEKCLGCNPHRIIKKTIPEVRVPWDLPKPRLSRKSSSEIREIQVSLLTTEIRTCIRKRVLTLVCRLLL</sequence>
<dbReference type="EMBL" id="JBFDAA010000011">
    <property type="protein sequence ID" value="KAL1123944.1"/>
    <property type="molecule type" value="Genomic_DNA"/>
</dbReference>
<accession>A0ABD0YXL9</accession>
<dbReference type="Pfam" id="PF13879">
    <property type="entry name" value="Hmw_CFAP97"/>
    <property type="match status" value="1"/>
</dbReference>
<evidence type="ECO:0000256" key="1">
    <source>
        <dbReference type="ARBA" id="ARBA00008315"/>
    </source>
</evidence>
<comment type="caution">
    <text evidence="2">The sequence shown here is derived from an EMBL/GenBank/DDBJ whole genome shotgun (WGS) entry which is preliminary data.</text>
</comment>
<gene>
    <name evidence="2" type="ORF">AAG570_001714</name>
</gene>
<dbReference type="Proteomes" id="UP001558652">
    <property type="component" value="Unassembled WGS sequence"/>
</dbReference>
<dbReference type="PANTHER" id="PTHR33768">
    <property type="entry name" value="MIP11318P"/>
    <property type="match status" value="1"/>
</dbReference>
<organism evidence="2 3">
    <name type="scientific">Ranatra chinensis</name>
    <dbReference type="NCBI Taxonomy" id="642074"/>
    <lineage>
        <taxon>Eukaryota</taxon>
        <taxon>Metazoa</taxon>
        <taxon>Ecdysozoa</taxon>
        <taxon>Arthropoda</taxon>
        <taxon>Hexapoda</taxon>
        <taxon>Insecta</taxon>
        <taxon>Pterygota</taxon>
        <taxon>Neoptera</taxon>
        <taxon>Paraneoptera</taxon>
        <taxon>Hemiptera</taxon>
        <taxon>Heteroptera</taxon>
        <taxon>Panheteroptera</taxon>
        <taxon>Nepomorpha</taxon>
        <taxon>Nepidae</taxon>
        <taxon>Ranatrinae</taxon>
        <taxon>Ranatra</taxon>
    </lineage>
</organism>
<dbReference type="AlphaFoldDB" id="A0ABD0YXL9"/>
<name>A0ABD0YXL9_9HEMI</name>
<proteinExistence type="inferred from homology"/>
<dbReference type="InterPro" id="IPR029488">
    <property type="entry name" value="Hmw/CFAP97"/>
</dbReference>
<comment type="similarity">
    <text evidence="1">Belongs to the CFAP97 family.</text>
</comment>
<protein>
    <submittedName>
        <fullName evidence="2">Uncharacterized protein</fullName>
    </submittedName>
</protein>
<evidence type="ECO:0000313" key="3">
    <source>
        <dbReference type="Proteomes" id="UP001558652"/>
    </source>
</evidence>